<evidence type="ECO:0000313" key="9">
    <source>
        <dbReference type="Proteomes" id="UP000321175"/>
    </source>
</evidence>
<dbReference type="PANTHER" id="PTHR23416:SF23">
    <property type="entry name" value="ACETYLTRANSFERASE C18B11.09C-RELATED"/>
    <property type="match status" value="1"/>
</dbReference>
<dbReference type="InterPro" id="IPR018357">
    <property type="entry name" value="Hexapep_transf_CS"/>
</dbReference>
<dbReference type="Pfam" id="PF00132">
    <property type="entry name" value="Hexapep"/>
    <property type="match status" value="1"/>
</dbReference>
<dbReference type="InterPro" id="IPR011004">
    <property type="entry name" value="Trimer_LpxA-like_sf"/>
</dbReference>
<keyword evidence="9" id="KW-1185">Reference proteome</keyword>
<evidence type="ECO:0000256" key="2">
    <source>
        <dbReference type="ARBA" id="ARBA00022679"/>
    </source>
</evidence>
<dbReference type="InterPro" id="IPR024688">
    <property type="entry name" value="Mac_dom"/>
</dbReference>
<dbReference type="CDD" id="cd03357">
    <property type="entry name" value="LbH_MAT_GAT"/>
    <property type="match status" value="1"/>
</dbReference>
<dbReference type="FunFam" id="2.160.10.10:FF:000025">
    <property type="entry name" value="Hexapeptide-repeat containing-acetyltransferase"/>
    <property type="match status" value="1"/>
</dbReference>
<dbReference type="SUPFAM" id="SSF51161">
    <property type="entry name" value="Trimeric LpxA-like enzymes"/>
    <property type="match status" value="1"/>
</dbReference>
<dbReference type="EMBL" id="PYGR01000010">
    <property type="protein sequence ID" value="PTO36354.1"/>
    <property type="molecule type" value="Genomic_DNA"/>
</dbReference>
<dbReference type="Gene3D" id="2.160.10.10">
    <property type="entry name" value="Hexapeptide repeat proteins"/>
    <property type="match status" value="1"/>
</dbReference>
<organism evidence="7 8">
    <name type="scientific">Enterococcus mundtii</name>
    <dbReference type="NCBI Taxonomy" id="53346"/>
    <lineage>
        <taxon>Bacteria</taxon>
        <taxon>Bacillati</taxon>
        <taxon>Bacillota</taxon>
        <taxon>Bacilli</taxon>
        <taxon>Lactobacillales</taxon>
        <taxon>Enterococcaceae</taxon>
        <taxon>Enterococcus</taxon>
    </lineage>
</organism>
<reference evidence="7 8" key="1">
    <citation type="submission" date="2018-03" db="EMBL/GenBank/DDBJ databases">
        <title>Draft genome sequences of four Enterococcus mundtii strains isolated from beef slaughterhouses in Kenya.</title>
        <authorList>
            <person name="Wambui J."/>
            <person name="Stevens M."/>
            <person name="Njage P."/>
            <person name="Stephan R."/>
            <person name="Tasara T."/>
        </authorList>
    </citation>
    <scope>NUCLEOTIDE SEQUENCE [LARGE SCALE GENOMIC DNA]</scope>
    <source>
        <strain evidence="7 8">H18-EM</strain>
    </source>
</reference>
<dbReference type="InterPro" id="IPR051159">
    <property type="entry name" value="Hexapeptide_acetyltransf"/>
</dbReference>
<evidence type="ECO:0000256" key="1">
    <source>
        <dbReference type="ARBA" id="ARBA00007274"/>
    </source>
</evidence>
<dbReference type="EMBL" id="BJWA01000004">
    <property type="protein sequence ID" value="GEL79809.1"/>
    <property type="molecule type" value="Genomic_DNA"/>
</dbReference>
<dbReference type="Pfam" id="PF14602">
    <property type="entry name" value="Hexapep_2"/>
    <property type="match status" value="1"/>
</dbReference>
<evidence type="ECO:0000313" key="6">
    <source>
        <dbReference type="EMBL" id="GEL79809.1"/>
    </source>
</evidence>
<proteinExistence type="inferred from homology"/>
<sequence>MNNKEKYHDLLNSGEIYDSVDSELIEYQGELVKKISEFNHTSETPEGHKKREKILREVLGTYNEGLYIIPPIFANCGLRNVHVGTDVVINFNANFVDDGDIFIGDDCMIGPNVSIATAVHPVSPKLRKHKLQFNKPVHIGNNVWIGAAATILPGVTIGDNSIVGAGSVVTRDVEPDSIVVGSPAKLLRKINAEDDIFYDGSKKIPKEILDKYL</sequence>
<dbReference type="Pfam" id="PF12464">
    <property type="entry name" value="Mac"/>
    <property type="match status" value="1"/>
</dbReference>
<feature type="domain" description="Maltose/galactoside acetyltransferase" evidence="5">
    <location>
        <begin position="13"/>
        <end position="61"/>
    </location>
</feature>
<keyword evidence="2 7" id="KW-0808">Transferase</keyword>
<name>A0A1L8V3A6_ENTMU</name>
<dbReference type="GO" id="GO:0008374">
    <property type="term" value="F:O-acyltransferase activity"/>
    <property type="evidence" value="ECO:0007669"/>
    <property type="project" value="TreeGrafter"/>
</dbReference>
<dbReference type="InterPro" id="IPR001451">
    <property type="entry name" value="Hexapep"/>
</dbReference>
<evidence type="ECO:0000256" key="3">
    <source>
        <dbReference type="ARBA" id="ARBA00022737"/>
    </source>
</evidence>
<evidence type="ECO:0000313" key="7">
    <source>
        <dbReference type="EMBL" id="PTO36354.1"/>
    </source>
</evidence>
<dbReference type="Proteomes" id="UP000321175">
    <property type="component" value="Unassembled WGS sequence"/>
</dbReference>
<comment type="caution">
    <text evidence="7">The sequence shown here is derived from an EMBL/GenBank/DDBJ whole genome shotgun (WGS) entry which is preliminary data.</text>
</comment>
<evidence type="ECO:0000313" key="8">
    <source>
        <dbReference type="Proteomes" id="UP000244022"/>
    </source>
</evidence>
<dbReference type="RefSeq" id="WP_071866221.1">
    <property type="nucleotide sequence ID" value="NZ_BJWA01000004.1"/>
</dbReference>
<dbReference type="PROSITE" id="PS00101">
    <property type="entry name" value="HEXAPEP_TRANSFERASES"/>
    <property type="match status" value="1"/>
</dbReference>
<evidence type="ECO:0000259" key="5">
    <source>
        <dbReference type="Pfam" id="PF12464"/>
    </source>
</evidence>
<dbReference type="AlphaFoldDB" id="A0A1L8V3A6"/>
<accession>A0A1L8V3A6</accession>
<dbReference type="Proteomes" id="UP000244022">
    <property type="component" value="Unassembled WGS sequence"/>
</dbReference>
<dbReference type="GO" id="GO:0016407">
    <property type="term" value="F:acetyltransferase activity"/>
    <property type="evidence" value="ECO:0007669"/>
    <property type="project" value="InterPro"/>
</dbReference>
<protein>
    <submittedName>
        <fullName evidence="6">Galactoside O-acetyltransferase</fullName>
    </submittedName>
    <submittedName>
        <fullName evidence="7">Sugar O-acetyltransferase</fullName>
    </submittedName>
</protein>
<dbReference type="GeneID" id="60998136"/>
<keyword evidence="4" id="KW-0012">Acyltransferase</keyword>
<keyword evidence="3" id="KW-0677">Repeat</keyword>
<reference evidence="6 9" key="2">
    <citation type="submission" date="2019-07" db="EMBL/GenBank/DDBJ databases">
        <title>Whole genome shotgun sequence of Enterococcus mundtii NBRC 100490.</title>
        <authorList>
            <person name="Hosoyama A."/>
            <person name="Uohara A."/>
            <person name="Ohji S."/>
            <person name="Ichikawa N."/>
        </authorList>
    </citation>
    <scope>NUCLEOTIDE SEQUENCE [LARGE SCALE GENOMIC DNA]</scope>
    <source>
        <strain evidence="6 9">NBRC 100490</strain>
    </source>
</reference>
<evidence type="ECO:0000256" key="4">
    <source>
        <dbReference type="ARBA" id="ARBA00023315"/>
    </source>
</evidence>
<comment type="similarity">
    <text evidence="1">Belongs to the transferase hexapeptide repeat family.</text>
</comment>
<gene>
    <name evidence="6" type="primary">thgA1</name>
    <name evidence="7" type="ORF">C6N14_03860</name>
    <name evidence="6" type="ORF">EMU01_09530</name>
</gene>
<dbReference type="PANTHER" id="PTHR23416">
    <property type="entry name" value="SIALIC ACID SYNTHASE-RELATED"/>
    <property type="match status" value="1"/>
</dbReference>